<dbReference type="EMBL" id="JAUEPT010000007">
    <property type="protein sequence ID" value="KAK0449950.1"/>
    <property type="molecule type" value="Genomic_DNA"/>
</dbReference>
<name>A0AA39JVZ3_9AGAR</name>
<reference evidence="1" key="1">
    <citation type="submission" date="2023-06" db="EMBL/GenBank/DDBJ databases">
        <authorList>
            <consortium name="Lawrence Berkeley National Laboratory"/>
            <person name="Ahrendt S."/>
            <person name="Sahu N."/>
            <person name="Indic B."/>
            <person name="Wong-Bajracharya J."/>
            <person name="Merenyi Z."/>
            <person name="Ke H.-M."/>
            <person name="Monk M."/>
            <person name="Kocsube S."/>
            <person name="Drula E."/>
            <person name="Lipzen A."/>
            <person name="Balint B."/>
            <person name="Henrissat B."/>
            <person name="Andreopoulos B."/>
            <person name="Martin F.M."/>
            <person name="Harder C.B."/>
            <person name="Rigling D."/>
            <person name="Ford K.L."/>
            <person name="Foster G.D."/>
            <person name="Pangilinan J."/>
            <person name="Papanicolaou A."/>
            <person name="Barry K."/>
            <person name="LaButti K."/>
            <person name="Viragh M."/>
            <person name="Koriabine M."/>
            <person name="Yan M."/>
            <person name="Riley R."/>
            <person name="Champramary S."/>
            <person name="Plett K.L."/>
            <person name="Tsai I.J."/>
            <person name="Slot J."/>
            <person name="Sipos G."/>
            <person name="Plett J."/>
            <person name="Nagy L.G."/>
            <person name="Grigoriev I.V."/>
        </authorList>
    </citation>
    <scope>NUCLEOTIDE SEQUENCE</scope>
    <source>
        <strain evidence="1">FPL87.14</strain>
    </source>
</reference>
<organism evidence="1 2">
    <name type="scientific">Armillaria borealis</name>
    <dbReference type="NCBI Taxonomy" id="47425"/>
    <lineage>
        <taxon>Eukaryota</taxon>
        <taxon>Fungi</taxon>
        <taxon>Dikarya</taxon>
        <taxon>Basidiomycota</taxon>
        <taxon>Agaricomycotina</taxon>
        <taxon>Agaricomycetes</taxon>
        <taxon>Agaricomycetidae</taxon>
        <taxon>Agaricales</taxon>
        <taxon>Marasmiineae</taxon>
        <taxon>Physalacriaceae</taxon>
        <taxon>Armillaria</taxon>
    </lineage>
</organism>
<dbReference type="AlphaFoldDB" id="A0AA39JVZ3"/>
<accession>A0AA39JVZ3</accession>
<evidence type="ECO:0000313" key="2">
    <source>
        <dbReference type="Proteomes" id="UP001175226"/>
    </source>
</evidence>
<proteinExistence type="predicted"/>
<dbReference type="Proteomes" id="UP001175226">
    <property type="component" value="Unassembled WGS sequence"/>
</dbReference>
<protein>
    <submittedName>
        <fullName evidence="1">Uncharacterized protein</fullName>
    </submittedName>
</protein>
<keyword evidence="2" id="KW-1185">Reference proteome</keyword>
<sequence>MVVLKREDACPVFKRLEKDDIVAVQVQDQDVKATKKLRRVGGCHSCLALVVKDKPLKLSWIWMAIGGLEELNGGVHALVRVEWVKVLAWKMRWTKEVQIL</sequence>
<gene>
    <name evidence="1" type="ORF">EV421DRAFT_1899465</name>
</gene>
<evidence type="ECO:0000313" key="1">
    <source>
        <dbReference type="EMBL" id="KAK0449950.1"/>
    </source>
</evidence>
<comment type="caution">
    <text evidence="1">The sequence shown here is derived from an EMBL/GenBank/DDBJ whole genome shotgun (WGS) entry which is preliminary data.</text>
</comment>